<evidence type="ECO:0000256" key="1">
    <source>
        <dbReference type="SAM" id="MobiDB-lite"/>
    </source>
</evidence>
<feature type="compositionally biased region" description="Basic and acidic residues" evidence="1">
    <location>
        <begin position="46"/>
        <end position="63"/>
    </location>
</feature>
<comment type="caution">
    <text evidence="2">The sequence shown here is derived from an EMBL/GenBank/DDBJ whole genome shotgun (WGS) entry which is preliminary data.</text>
</comment>
<protein>
    <submittedName>
        <fullName evidence="2">Uncharacterized protein</fullName>
    </submittedName>
</protein>
<proteinExistence type="predicted"/>
<feature type="compositionally biased region" description="Basic and acidic residues" evidence="1">
    <location>
        <begin position="1"/>
        <end position="23"/>
    </location>
</feature>
<evidence type="ECO:0000313" key="3">
    <source>
        <dbReference type="Proteomes" id="UP000605970"/>
    </source>
</evidence>
<dbReference type="Proteomes" id="UP000605970">
    <property type="component" value="Unassembled WGS sequence"/>
</dbReference>
<gene>
    <name evidence="2" type="ORF">Mgra_00009572</name>
</gene>
<feature type="region of interest" description="Disordered" evidence="1">
    <location>
        <begin position="1"/>
        <end position="83"/>
    </location>
</feature>
<reference evidence="2" key="1">
    <citation type="journal article" date="2020" name="Ecol. Evol.">
        <title>Genome structure and content of the rice root-knot nematode (Meloidogyne graminicola).</title>
        <authorList>
            <person name="Phan N.T."/>
            <person name="Danchin E.G.J."/>
            <person name="Klopp C."/>
            <person name="Perfus-Barbeoch L."/>
            <person name="Kozlowski D.K."/>
            <person name="Koutsovoulos G.D."/>
            <person name="Lopez-Roques C."/>
            <person name="Bouchez O."/>
            <person name="Zahm M."/>
            <person name="Besnard G."/>
            <person name="Bellafiore S."/>
        </authorList>
    </citation>
    <scope>NUCLEOTIDE SEQUENCE</scope>
    <source>
        <strain evidence="2">VN-18</strain>
    </source>
</reference>
<feature type="compositionally biased region" description="Basic residues" evidence="1">
    <location>
        <begin position="29"/>
        <end position="45"/>
    </location>
</feature>
<accession>A0A8S9ZB66</accession>
<feature type="compositionally biased region" description="Polar residues" evidence="1">
    <location>
        <begin position="65"/>
        <end position="81"/>
    </location>
</feature>
<sequence>MKDYDREKERGSRKEEKKDKEKSSSSLKKERKRSRSRTPSKKEKRRSPPKDKEEKEEKSKVSVDEPQSSRTIASDGSSSTVMDIGNVSLNEEKLQKMNSKMEFEDEESLRERLLERKLKQTHKKRLNFFFD</sequence>
<dbReference type="AlphaFoldDB" id="A0A8S9ZB66"/>
<evidence type="ECO:0000313" key="2">
    <source>
        <dbReference type="EMBL" id="KAF7627175.1"/>
    </source>
</evidence>
<name>A0A8S9ZB66_9BILA</name>
<keyword evidence="3" id="KW-1185">Reference proteome</keyword>
<organism evidence="2 3">
    <name type="scientific">Meloidogyne graminicola</name>
    <dbReference type="NCBI Taxonomy" id="189291"/>
    <lineage>
        <taxon>Eukaryota</taxon>
        <taxon>Metazoa</taxon>
        <taxon>Ecdysozoa</taxon>
        <taxon>Nematoda</taxon>
        <taxon>Chromadorea</taxon>
        <taxon>Rhabditida</taxon>
        <taxon>Tylenchina</taxon>
        <taxon>Tylenchomorpha</taxon>
        <taxon>Tylenchoidea</taxon>
        <taxon>Meloidogynidae</taxon>
        <taxon>Meloidogyninae</taxon>
        <taxon>Meloidogyne</taxon>
    </lineage>
</organism>
<dbReference type="EMBL" id="JABEBT010000164">
    <property type="protein sequence ID" value="KAF7627175.1"/>
    <property type="molecule type" value="Genomic_DNA"/>
</dbReference>